<dbReference type="AlphaFoldDB" id="A0AAN8PLB8"/>
<protein>
    <recommendedName>
        <fullName evidence="13">Cytochrome b5</fullName>
    </recommendedName>
</protein>
<keyword evidence="18" id="KW-1185">Reference proteome</keyword>
<dbReference type="SMART" id="SM01117">
    <property type="entry name" value="Cyt-b5"/>
    <property type="match status" value="1"/>
</dbReference>
<keyword evidence="5 14" id="KW-0479">Metal-binding</keyword>
<evidence type="ECO:0000256" key="12">
    <source>
        <dbReference type="ARBA" id="ARBA00038168"/>
    </source>
</evidence>
<evidence type="ECO:0000313" key="19">
    <source>
        <dbReference type="Proteomes" id="UP001372834"/>
    </source>
</evidence>
<keyword evidence="8" id="KW-0249">Electron transport</keyword>
<dbReference type="InterPro" id="IPR018506">
    <property type="entry name" value="Cyt_B5_heme-BS"/>
</dbReference>
<evidence type="ECO:0000256" key="13">
    <source>
        <dbReference type="ARBA" id="ARBA00039806"/>
    </source>
</evidence>
<feature type="domain" description="Cytochrome b5 heme-binding" evidence="15">
    <location>
        <begin position="6"/>
        <end position="82"/>
    </location>
</feature>
<sequence>MAEKPLKLFKRSDVTKNNDNKTTHIIIHNSVYDVSEFLNEHPGGEEVLLDHAGKDGTEAFEDVGHSKDARDMMHKYKVGELYEEDRTKTAEKTIKDWSDKKSEDNR</sequence>
<dbReference type="GO" id="GO:0005789">
    <property type="term" value="C:endoplasmic reticulum membrane"/>
    <property type="evidence" value="ECO:0007669"/>
    <property type="project" value="UniProtKB-SubCell"/>
</dbReference>
<dbReference type="PRINTS" id="PR00363">
    <property type="entry name" value="CYTOCHROMEB5"/>
</dbReference>
<evidence type="ECO:0000256" key="7">
    <source>
        <dbReference type="ARBA" id="ARBA00022848"/>
    </source>
</evidence>
<evidence type="ECO:0000256" key="9">
    <source>
        <dbReference type="ARBA" id="ARBA00023004"/>
    </source>
</evidence>
<dbReference type="GO" id="GO:0046872">
    <property type="term" value="F:metal ion binding"/>
    <property type="evidence" value="ECO:0007669"/>
    <property type="project" value="UniProtKB-UniRule"/>
</dbReference>
<evidence type="ECO:0000256" key="4">
    <source>
        <dbReference type="ARBA" id="ARBA00022692"/>
    </source>
</evidence>
<dbReference type="FunFam" id="3.10.120.10:FF:000002">
    <property type="entry name" value="Cytochrome b5 type B"/>
    <property type="match status" value="1"/>
</dbReference>
<evidence type="ECO:0000256" key="8">
    <source>
        <dbReference type="ARBA" id="ARBA00022982"/>
    </source>
</evidence>
<comment type="subcellular location">
    <subcellularLocation>
        <location evidence="1">Endoplasmic reticulum membrane</location>
        <topology evidence="1">Single-pass membrane protein</topology>
        <orientation evidence="1">Cytoplasmic side</orientation>
    </subcellularLocation>
    <subcellularLocation>
        <location evidence="11">Microsome membrane</location>
        <topology evidence="11">Single-pass membrane protein</topology>
        <orientation evidence="11">Cytoplasmic side</orientation>
    </subcellularLocation>
</comment>
<evidence type="ECO:0000313" key="17">
    <source>
        <dbReference type="EMBL" id="KAK6641197.1"/>
    </source>
</evidence>
<organism evidence="16 19">
    <name type="scientific">Polyplax serrata</name>
    <name type="common">Common mouse louse</name>
    <dbReference type="NCBI Taxonomy" id="468196"/>
    <lineage>
        <taxon>Eukaryota</taxon>
        <taxon>Metazoa</taxon>
        <taxon>Ecdysozoa</taxon>
        <taxon>Arthropoda</taxon>
        <taxon>Hexapoda</taxon>
        <taxon>Insecta</taxon>
        <taxon>Pterygota</taxon>
        <taxon>Neoptera</taxon>
        <taxon>Paraneoptera</taxon>
        <taxon>Psocodea</taxon>
        <taxon>Troctomorpha</taxon>
        <taxon>Phthiraptera</taxon>
        <taxon>Anoplura</taxon>
        <taxon>Polyplacidae</taxon>
        <taxon>Polyplax</taxon>
    </lineage>
</organism>
<dbReference type="Proteomes" id="UP001372834">
    <property type="component" value="Unassembled WGS sequence"/>
</dbReference>
<evidence type="ECO:0000313" key="18">
    <source>
        <dbReference type="Proteomes" id="UP001359485"/>
    </source>
</evidence>
<dbReference type="Gene3D" id="3.10.120.10">
    <property type="entry name" value="Cytochrome b5-like heme/steroid binding domain"/>
    <property type="match status" value="1"/>
</dbReference>
<dbReference type="PANTHER" id="PTHR19359:SF150">
    <property type="entry name" value="CYTOCHROME B5"/>
    <property type="match status" value="1"/>
</dbReference>
<evidence type="ECO:0000259" key="15">
    <source>
        <dbReference type="PROSITE" id="PS50255"/>
    </source>
</evidence>
<keyword evidence="10" id="KW-0472">Membrane</keyword>
<dbReference type="PANTHER" id="PTHR19359">
    <property type="entry name" value="CYTOCHROME B5"/>
    <property type="match status" value="1"/>
</dbReference>
<keyword evidence="7" id="KW-0492">Microsome</keyword>
<dbReference type="InterPro" id="IPR036400">
    <property type="entry name" value="Cyt_B5-like_heme/steroid_sf"/>
</dbReference>
<dbReference type="PROSITE" id="PS00191">
    <property type="entry name" value="CYTOCHROME_B5_1"/>
    <property type="match status" value="1"/>
</dbReference>
<dbReference type="EMBL" id="JAWJWF010000001">
    <property type="protein sequence ID" value="KAK6641197.1"/>
    <property type="molecule type" value="Genomic_DNA"/>
</dbReference>
<accession>A0AAN8PLB8</accession>
<dbReference type="InterPro" id="IPR050668">
    <property type="entry name" value="Cytochrome_b5"/>
</dbReference>
<dbReference type="EMBL" id="JAWJWE010000004">
    <property type="protein sequence ID" value="KAK6637082.1"/>
    <property type="molecule type" value="Genomic_DNA"/>
</dbReference>
<evidence type="ECO:0000256" key="3">
    <source>
        <dbReference type="ARBA" id="ARBA00022617"/>
    </source>
</evidence>
<evidence type="ECO:0000313" key="16">
    <source>
        <dbReference type="EMBL" id="KAK6637082.1"/>
    </source>
</evidence>
<evidence type="ECO:0000256" key="5">
    <source>
        <dbReference type="ARBA" id="ARBA00022723"/>
    </source>
</evidence>
<evidence type="ECO:0000256" key="1">
    <source>
        <dbReference type="ARBA" id="ARBA00004131"/>
    </source>
</evidence>
<comment type="caution">
    <text evidence="16">The sequence shown here is derived from an EMBL/GenBank/DDBJ whole genome shotgun (WGS) entry which is preliminary data.</text>
</comment>
<gene>
    <name evidence="16" type="primary">CYTB5</name>
    <name evidence="16" type="ORF">RUM43_010756</name>
    <name evidence="17" type="ORF">RUM44_012906</name>
</gene>
<keyword evidence="4" id="KW-0812">Transmembrane</keyword>
<dbReference type="GO" id="GO:0020037">
    <property type="term" value="F:heme binding"/>
    <property type="evidence" value="ECO:0007669"/>
    <property type="project" value="UniProtKB-UniRule"/>
</dbReference>
<dbReference type="PROSITE" id="PS50255">
    <property type="entry name" value="CYTOCHROME_B5_2"/>
    <property type="match status" value="1"/>
</dbReference>
<dbReference type="InterPro" id="IPR001199">
    <property type="entry name" value="Cyt_B5-like_heme/steroid-bd"/>
</dbReference>
<dbReference type="Proteomes" id="UP001359485">
    <property type="component" value="Unassembled WGS sequence"/>
</dbReference>
<evidence type="ECO:0000256" key="10">
    <source>
        <dbReference type="ARBA" id="ARBA00023136"/>
    </source>
</evidence>
<evidence type="ECO:0000256" key="2">
    <source>
        <dbReference type="ARBA" id="ARBA00022448"/>
    </source>
</evidence>
<name>A0AAN8PLB8_POLSC</name>
<evidence type="ECO:0000256" key="14">
    <source>
        <dbReference type="RuleBase" id="RU362121"/>
    </source>
</evidence>
<comment type="similarity">
    <text evidence="12 14">Belongs to the cytochrome b5 family.</text>
</comment>
<dbReference type="SUPFAM" id="SSF55856">
    <property type="entry name" value="Cytochrome b5-like heme/steroid binding domain"/>
    <property type="match status" value="1"/>
</dbReference>
<keyword evidence="6" id="KW-0256">Endoplasmic reticulum</keyword>
<evidence type="ECO:0000256" key="6">
    <source>
        <dbReference type="ARBA" id="ARBA00022824"/>
    </source>
</evidence>
<keyword evidence="9 14" id="KW-0408">Iron</keyword>
<keyword evidence="2" id="KW-0813">Transport</keyword>
<reference evidence="16 19" key="1">
    <citation type="submission" date="2023-10" db="EMBL/GenBank/DDBJ databases">
        <title>Genomes of two closely related lineages of the louse Polyplax serrata with different host specificities.</title>
        <authorList>
            <person name="Martinu J."/>
            <person name="Tarabai H."/>
            <person name="Stefka J."/>
            <person name="Hypsa V."/>
        </authorList>
    </citation>
    <scope>NUCLEOTIDE SEQUENCE [LARGE SCALE GENOMIC DNA]</scope>
    <source>
        <strain evidence="17">98ZLc_SE</strain>
        <strain evidence="16">HR10_N</strain>
    </source>
</reference>
<evidence type="ECO:0000256" key="11">
    <source>
        <dbReference type="ARBA" id="ARBA00037877"/>
    </source>
</evidence>
<keyword evidence="3 14" id="KW-0349">Heme</keyword>
<proteinExistence type="inferred from homology"/>
<dbReference type="Pfam" id="PF00173">
    <property type="entry name" value="Cyt-b5"/>
    <property type="match status" value="1"/>
</dbReference>